<evidence type="ECO:0000256" key="8">
    <source>
        <dbReference type="ARBA" id="ARBA00022917"/>
    </source>
</evidence>
<evidence type="ECO:0000256" key="2">
    <source>
        <dbReference type="ARBA" id="ARBA00013163"/>
    </source>
</evidence>
<feature type="non-terminal residue" evidence="12">
    <location>
        <position position="257"/>
    </location>
</feature>
<evidence type="ECO:0000256" key="3">
    <source>
        <dbReference type="ARBA" id="ARBA00022598"/>
    </source>
</evidence>
<accession>X0WIF2</accession>
<evidence type="ECO:0000256" key="4">
    <source>
        <dbReference type="ARBA" id="ARBA00022723"/>
    </source>
</evidence>
<evidence type="ECO:0000259" key="11">
    <source>
        <dbReference type="PROSITE" id="PS50862"/>
    </source>
</evidence>
<dbReference type="GO" id="GO:0005737">
    <property type="term" value="C:cytoplasm"/>
    <property type="evidence" value="ECO:0007669"/>
    <property type="project" value="InterPro"/>
</dbReference>
<comment type="caution">
    <text evidence="12">The sequence shown here is derived from an EMBL/GenBank/DDBJ whole genome shotgun (WGS) entry which is preliminary data.</text>
</comment>
<dbReference type="SUPFAM" id="SSF55186">
    <property type="entry name" value="ThrRS/AlaRS common domain"/>
    <property type="match status" value="1"/>
</dbReference>
<dbReference type="Gene3D" id="3.30.980.10">
    <property type="entry name" value="Threonyl-trna Synthetase, Chain A, domain 2"/>
    <property type="match status" value="1"/>
</dbReference>
<organism evidence="12">
    <name type="scientific">marine sediment metagenome</name>
    <dbReference type="NCBI Taxonomy" id="412755"/>
    <lineage>
        <taxon>unclassified sequences</taxon>
        <taxon>metagenomes</taxon>
        <taxon>ecological metagenomes</taxon>
    </lineage>
</organism>
<keyword evidence="9" id="KW-0030">Aminoacyl-tRNA synthetase</keyword>
<dbReference type="PROSITE" id="PS50862">
    <property type="entry name" value="AA_TRNA_LIGASE_II"/>
    <property type="match status" value="1"/>
</dbReference>
<evidence type="ECO:0000313" key="12">
    <source>
        <dbReference type="EMBL" id="GAG22972.1"/>
    </source>
</evidence>
<dbReference type="FunFam" id="3.30.930.10:FF:000002">
    <property type="entry name" value="Threonine--tRNA ligase"/>
    <property type="match status" value="1"/>
</dbReference>
<dbReference type="InterPro" id="IPR002314">
    <property type="entry name" value="aa-tRNA-synt_IIb"/>
</dbReference>
<evidence type="ECO:0000256" key="6">
    <source>
        <dbReference type="ARBA" id="ARBA00022833"/>
    </source>
</evidence>
<name>X0WIF2_9ZZZZ</name>
<keyword evidence="5" id="KW-0547">Nucleotide-binding</keyword>
<dbReference type="Gene3D" id="3.30.54.20">
    <property type="match status" value="1"/>
</dbReference>
<dbReference type="PANTHER" id="PTHR11451">
    <property type="entry name" value="THREONINE-TRNA LIGASE"/>
    <property type="match status" value="1"/>
</dbReference>
<dbReference type="PRINTS" id="PR01047">
    <property type="entry name" value="TRNASYNTHTHR"/>
</dbReference>
<dbReference type="SMART" id="SM00863">
    <property type="entry name" value="tRNA_SAD"/>
    <property type="match status" value="1"/>
</dbReference>
<evidence type="ECO:0000256" key="1">
    <source>
        <dbReference type="ARBA" id="ARBA00008226"/>
    </source>
</evidence>
<dbReference type="EMBL" id="BARS01037144">
    <property type="protein sequence ID" value="GAG22972.1"/>
    <property type="molecule type" value="Genomic_DNA"/>
</dbReference>
<dbReference type="GO" id="GO:0006435">
    <property type="term" value="P:threonyl-tRNA aminoacylation"/>
    <property type="evidence" value="ECO:0007669"/>
    <property type="project" value="InterPro"/>
</dbReference>
<proteinExistence type="inferred from homology"/>
<evidence type="ECO:0000256" key="10">
    <source>
        <dbReference type="ARBA" id="ARBA00049515"/>
    </source>
</evidence>
<dbReference type="GO" id="GO:0005524">
    <property type="term" value="F:ATP binding"/>
    <property type="evidence" value="ECO:0007669"/>
    <property type="project" value="UniProtKB-KW"/>
</dbReference>
<dbReference type="InterPro" id="IPR006195">
    <property type="entry name" value="aa-tRNA-synth_II"/>
</dbReference>
<dbReference type="Pfam" id="PF07973">
    <property type="entry name" value="tRNA_SAD"/>
    <property type="match status" value="1"/>
</dbReference>
<keyword evidence="3" id="KW-0436">Ligase</keyword>
<dbReference type="InterPro" id="IPR012947">
    <property type="entry name" value="tRNA_SAD"/>
</dbReference>
<dbReference type="Pfam" id="PF00587">
    <property type="entry name" value="tRNA-synt_2b"/>
    <property type="match status" value="1"/>
</dbReference>
<dbReference type="EC" id="6.1.1.3" evidence="2"/>
<feature type="domain" description="Aminoacyl-transfer RNA synthetases class-II family profile" evidence="11">
    <location>
        <begin position="76"/>
        <end position="257"/>
    </location>
</feature>
<keyword evidence="6" id="KW-0862">Zinc</keyword>
<gene>
    <name evidence="12" type="ORF">S01H1_56991</name>
</gene>
<dbReference type="InterPro" id="IPR045864">
    <property type="entry name" value="aa-tRNA-synth_II/BPL/LPL"/>
</dbReference>
<evidence type="ECO:0000256" key="7">
    <source>
        <dbReference type="ARBA" id="ARBA00022840"/>
    </source>
</evidence>
<dbReference type="SUPFAM" id="SSF55681">
    <property type="entry name" value="Class II aaRS and biotin synthetases"/>
    <property type="match status" value="1"/>
</dbReference>
<protein>
    <recommendedName>
        <fullName evidence="2">threonine--tRNA ligase</fullName>
        <ecNumber evidence="2">6.1.1.3</ecNumber>
    </recommendedName>
</protein>
<dbReference type="GO" id="GO:0004829">
    <property type="term" value="F:threonine-tRNA ligase activity"/>
    <property type="evidence" value="ECO:0007669"/>
    <property type="project" value="UniProtKB-EC"/>
</dbReference>
<comment type="similarity">
    <text evidence="1">Belongs to the class-II aminoacyl-tRNA synthetase family.</text>
</comment>
<dbReference type="GO" id="GO:0046872">
    <property type="term" value="F:metal ion binding"/>
    <property type="evidence" value="ECO:0007669"/>
    <property type="project" value="UniProtKB-KW"/>
</dbReference>
<keyword evidence="4" id="KW-0479">Metal-binding</keyword>
<dbReference type="AlphaFoldDB" id="X0WIF2"/>
<keyword evidence="8" id="KW-0648">Protein biosynthesis</keyword>
<reference evidence="12" key="1">
    <citation type="journal article" date="2014" name="Front. Microbiol.">
        <title>High frequency of phylogenetically diverse reductive dehalogenase-homologous genes in deep subseafloor sedimentary metagenomes.</title>
        <authorList>
            <person name="Kawai M."/>
            <person name="Futagami T."/>
            <person name="Toyoda A."/>
            <person name="Takaki Y."/>
            <person name="Nishi S."/>
            <person name="Hori S."/>
            <person name="Arai W."/>
            <person name="Tsubouchi T."/>
            <person name="Morono Y."/>
            <person name="Uchiyama I."/>
            <person name="Ito T."/>
            <person name="Fujiyama A."/>
            <person name="Inagaki F."/>
            <person name="Takami H."/>
        </authorList>
    </citation>
    <scope>NUCLEOTIDE SEQUENCE</scope>
    <source>
        <strain evidence="12">Expedition CK06-06</strain>
    </source>
</reference>
<keyword evidence="7" id="KW-0067">ATP-binding</keyword>
<sequence length="257" mass="30271">MTLYKQGEFVDLCRGPQLQNTSEIRVNAFKLMSVAGAYWRGDEGRPMLQRIYGTAWEKKKELDTYLDKLADTEARDHRKLIRELDLVSFHEEAGAGLAYWHPKGGRMRVLIEDYWRKLHYEGGYDIVFTPHIGRAWLWETSGHLAFYKDGMYSPIDVDGQEYYLKPMNCPFHIMIYNSRTRSYRDLPLRWAELGTVYRHERSGTLHGLLRVRGFTQDDAHIFCTPEQIDDEILRVLDFSLNLLRGFGFKEFRFELSV</sequence>
<dbReference type="InterPro" id="IPR018163">
    <property type="entry name" value="Thr/Ala-tRNA-synth_IIc_edit"/>
</dbReference>
<evidence type="ECO:0000256" key="9">
    <source>
        <dbReference type="ARBA" id="ARBA00023146"/>
    </source>
</evidence>
<dbReference type="PANTHER" id="PTHR11451:SF44">
    <property type="entry name" value="THREONINE--TRNA LIGASE, CHLOROPLASTIC_MITOCHONDRIAL 2"/>
    <property type="match status" value="1"/>
</dbReference>
<dbReference type="InterPro" id="IPR002320">
    <property type="entry name" value="Thr-tRNA-ligase_IIa"/>
</dbReference>
<dbReference type="Gene3D" id="3.30.930.10">
    <property type="entry name" value="Bira Bifunctional Protein, Domain 2"/>
    <property type="match status" value="1"/>
</dbReference>
<evidence type="ECO:0000256" key="5">
    <source>
        <dbReference type="ARBA" id="ARBA00022741"/>
    </source>
</evidence>
<comment type="catalytic activity">
    <reaction evidence="10">
        <text>tRNA(Thr) + L-threonine + ATP = L-threonyl-tRNA(Thr) + AMP + diphosphate + H(+)</text>
        <dbReference type="Rhea" id="RHEA:24624"/>
        <dbReference type="Rhea" id="RHEA-COMP:9670"/>
        <dbReference type="Rhea" id="RHEA-COMP:9704"/>
        <dbReference type="ChEBI" id="CHEBI:15378"/>
        <dbReference type="ChEBI" id="CHEBI:30616"/>
        <dbReference type="ChEBI" id="CHEBI:33019"/>
        <dbReference type="ChEBI" id="CHEBI:57926"/>
        <dbReference type="ChEBI" id="CHEBI:78442"/>
        <dbReference type="ChEBI" id="CHEBI:78534"/>
        <dbReference type="ChEBI" id="CHEBI:456215"/>
        <dbReference type="EC" id="6.1.1.3"/>
    </reaction>
</comment>